<dbReference type="EMBL" id="JAZHFS010000002">
    <property type="protein sequence ID" value="MEF2111262.1"/>
    <property type="molecule type" value="Genomic_DNA"/>
</dbReference>
<proteinExistence type="predicted"/>
<keyword evidence="1" id="KW-1133">Transmembrane helix</keyword>
<feature type="transmembrane region" description="Helical" evidence="1">
    <location>
        <begin position="12"/>
        <end position="34"/>
    </location>
</feature>
<evidence type="ECO:0000313" key="3">
    <source>
        <dbReference type="Proteomes" id="UP001498469"/>
    </source>
</evidence>
<organism evidence="2 3">
    <name type="scientific">Clostridium frigoriphilum</name>
    <dbReference type="NCBI Taxonomy" id="443253"/>
    <lineage>
        <taxon>Bacteria</taxon>
        <taxon>Bacillati</taxon>
        <taxon>Bacillota</taxon>
        <taxon>Clostridia</taxon>
        <taxon>Eubacteriales</taxon>
        <taxon>Clostridiaceae</taxon>
        <taxon>Clostridium</taxon>
    </lineage>
</organism>
<protein>
    <submittedName>
        <fullName evidence="2">Uncharacterized protein</fullName>
    </submittedName>
</protein>
<evidence type="ECO:0000313" key="2">
    <source>
        <dbReference type="EMBL" id="MEF2111262.1"/>
    </source>
</evidence>
<accession>A0ABU7UKU0</accession>
<keyword evidence="1" id="KW-0472">Membrane</keyword>
<name>A0ABU7UKU0_9CLOT</name>
<keyword evidence="1" id="KW-0812">Transmembrane</keyword>
<keyword evidence="3" id="KW-1185">Reference proteome</keyword>
<sequence length="141" mass="15256">MEHNVKNTTKKSAISIVLFISAIVVAILGVALLVDNIYLYNTSFAQAVTQGYAVGTVRKALMTSQLLPGIFQPIAMYGGVALLLVAVGKISDKVSKCLTVLTKKEICDDVTHENCVDQDVVNVENIETTNPEEISDETQKI</sequence>
<reference evidence="2 3" key="1">
    <citation type="submission" date="2023-11" db="EMBL/GenBank/DDBJ databases">
        <title>Draft genome sequence of a psychrophilic Clostridium strain from permafrost water brine.</title>
        <authorList>
            <person name="Shcherbakova V.A."/>
            <person name="Trubitsyn V.E."/>
            <person name="Zakharyuk A.G."/>
        </authorList>
    </citation>
    <scope>NUCLEOTIDE SEQUENCE [LARGE SCALE GENOMIC DNA]</scope>
    <source>
        <strain evidence="2 3">14F</strain>
    </source>
</reference>
<dbReference type="Proteomes" id="UP001498469">
    <property type="component" value="Unassembled WGS sequence"/>
</dbReference>
<dbReference type="RefSeq" id="WP_216248265.1">
    <property type="nucleotide sequence ID" value="NZ_JAZHFS010000002.1"/>
</dbReference>
<evidence type="ECO:0000256" key="1">
    <source>
        <dbReference type="SAM" id="Phobius"/>
    </source>
</evidence>
<feature type="transmembrane region" description="Helical" evidence="1">
    <location>
        <begin position="70"/>
        <end position="88"/>
    </location>
</feature>
<comment type="caution">
    <text evidence="2">The sequence shown here is derived from an EMBL/GenBank/DDBJ whole genome shotgun (WGS) entry which is preliminary data.</text>
</comment>
<gene>
    <name evidence="2" type="ORF">SJI18_02955</name>
</gene>